<feature type="domain" description="GST N-terminal" evidence="7">
    <location>
        <begin position="2"/>
        <end position="83"/>
    </location>
</feature>
<evidence type="ECO:0000256" key="4">
    <source>
        <dbReference type="ARBA" id="ARBA00022679"/>
    </source>
</evidence>
<accession>A0A1B0DJ81</accession>
<dbReference type="InterPro" id="IPR040079">
    <property type="entry name" value="Glutathione_S-Trfase"/>
</dbReference>
<keyword evidence="9" id="KW-1185">Reference proteome</keyword>
<evidence type="ECO:0000313" key="8">
    <source>
        <dbReference type="EnsemblMetazoa" id="PPAI008305-PA"/>
    </source>
</evidence>
<sequence length="117" mass="13177">MAPLKLYYYPPCPPCRAVLFAVENLKIEVQKILVDLSKGDQLKPEFLKINPQHCLPTIDDDGFIMWESRAILAYLVNSRAPGSSFYPLDPKKRALVDSRLSLDSSIMHALGNIIVSF</sequence>
<reference evidence="8" key="1">
    <citation type="submission" date="2022-08" db="UniProtKB">
        <authorList>
            <consortium name="EnsemblMetazoa"/>
        </authorList>
    </citation>
    <scope>IDENTIFICATION</scope>
    <source>
        <strain evidence="8">Israel</strain>
    </source>
</reference>
<comment type="subunit">
    <text evidence="2">Homodimer.</text>
</comment>
<dbReference type="VEuPathDB" id="VectorBase:PPAI008305"/>
<protein>
    <recommendedName>
        <fullName evidence="3">glutathione transferase</fullName>
        <ecNumber evidence="3">2.5.1.18</ecNumber>
    </recommendedName>
    <alternativeName>
        <fullName evidence="5">GST class-theta</fullName>
    </alternativeName>
</protein>
<dbReference type="AlphaFoldDB" id="A0A1B0DJ81"/>
<dbReference type="EMBL" id="AJVK01034873">
    <property type="status" value="NOT_ANNOTATED_CDS"/>
    <property type="molecule type" value="Genomic_DNA"/>
</dbReference>
<dbReference type="PROSITE" id="PS50404">
    <property type="entry name" value="GST_NTER"/>
    <property type="match status" value="1"/>
</dbReference>
<proteinExistence type="inferred from homology"/>
<dbReference type="EnsemblMetazoa" id="PPAI008305-RA">
    <property type="protein sequence ID" value="PPAI008305-PA"/>
    <property type="gene ID" value="PPAI008305"/>
</dbReference>
<comment type="similarity">
    <text evidence="1">Belongs to the GST superfamily. Theta family.</text>
</comment>
<evidence type="ECO:0000256" key="2">
    <source>
        <dbReference type="ARBA" id="ARBA00011738"/>
    </source>
</evidence>
<keyword evidence="4" id="KW-0808">Transferase</keyword>
<dbReference type="FunFam" id="3.40.30.10:FF:000034">
    <property type="entry name" value="glutathione S-transferase 1"/>
    <property type="match status" value="1"/>
</dbReference>
<evidence type="ECO:0000256" key="5">
    <source>
        <dbReference type="ARBA" id="ARBA00041523"/>
    </source>
</evidence>
<dbReference type="VEuPathDB" id="VectorBase:PPAPM1_001070"/>
<dbReference type="PANTHER" id="PTHR43969">
    <property type="entry name" value="GLUTATHIONE S TRANSFERASE D10, ISOFORM A-RELATED"/>
    <property type="match status" value="1"/>
</dbReference>
<dbReference type="CDD" id="cd03045">
    <property type="entry name" value="GST_N_Delta_Epsilon"/>
    <property type="match status" value="1"/>
</dbReference>
<evidence type="ECO:0000313" key="9">
    <source>
        <dbReference type="Proteomes" id="UP000092462"/>
    </source>
</evidence>
<dbReference type="GO" id="GO:0006749">
    <property type="term" value="P:glutathione metabolic process"/>
    <property type="evidence" value="ECO:0007669"/>
    <property type="project" value="TreeGrafter"/>
</dbReference>
<dbReference type="Gene3D" id="3.40.30.10">
    <property type="entry name" value="Glutaredoxin"/>
    <property type="match status" value="1"/>
</dbReference>
<dbReference type="GO" id="GO:0004364">
    <property type="term" value="F:glutathione transferase activity"/>
    <property type="evidence" value="ECO:0007669"/>
    <property type="project" value="UniProtKB-EC"/>
</dbReference>
<evidence type="ECO:0000256" key="3">
    <source>
        <dbReference type="ARBA" id="ARBA00012452"/>
    </source>
</evidence>
<evidence type="ECO:0000256" key="6">
    <source>
        <dbReference type="ARBA" id="ARBA00047960"/>
    </source>
</evidence>
<evidence type="ECO:0000256" key="1">
    <source>
        <dbReference type="ARBA" id="ARBA00009899"/>
    </source>
</evidence>
<organism evidence="8 9">
    <name type="scientific">Phlebotomus papatasi</name>
    <name type="common">Sandfly</name>
    <dbReference type="NCBI Taxonomy" id="29031"/>
    <lineage>
        <taxon>Eukaryota</taxon>
        <taxon>Metazoa</taxon>
        <taxon>Ecdysozoa</taxon>
        <taxon>Arthropoda</taxon>
        <taxon>Hexapoda</taxon>
        <taxon>Insecta</taxon>
        <taxon>Pterygota</taxon>
        <taxon>Neoptera</taxon>
        <taxon>Endopterygota</taxon>
        <taxon>Diptera</taxon>
        <taxon>Nematocera</taxon>
        <taxon>Psychodoidea</taxon>
        <taxon>Psychodidae</taxon>
        <taxon>Phlebotomus</taxon>
        <taxon>Phlebotomus</taxon>
    </lineage>
</organism>
<dbReference type="Pfam" id="PF02798">
    <property type="entry name" value="GST_N"/>
    <property type="match status" value="1"/>
</dbReference>
<dbReference type="SFLD" id="SFLDS00019">
    <property type="entry name" value="Glutathione_Transferase_(cytos"/>
    <property type="match status" value="1"/>
</dbReference>
<dbReference type="PANTHER" id="PTHR43969:SF9">
    <property type="entry name" value="GLUTATHIONE S TRANSFERASE D10, ISOFORM A-RELATED"/>
    <property type="match status" value="1"/>
</dbReference>
<dbReference type="SUPFAM" id="SSF52833">
    <property type="entry name" value="Thioredoxin-like"/>
    <property type="match status" value="1"/>
</dbReference>
<dbReference type="InterPro" id="IPR004045">
    <property type="entry name" value="Glutathione_S-Trfase_N"/>
</dbReference>
<dbReference type="SFLD" id="SFLDG00358">
    <property type="entry name" value="Main_(cytGST)"/>
    <property type="match status" value="1"/>
</dbReference>
<comment type="catalytic activity">
    <reaction evidence="6">
        <text>RX + glutathione = an S-substituted glutathione + a halide anion + H(+)</text>
        <dbReference type="Rhea" id="RHEA:16437"/>
        <dbReference type="ChEBI" id="CHEBI:15378"/>
        <dbReference type="ChEBI" id="CHEBI:16042"/>
        <dbReference type="ChEBI" id="CHEBI:17792"/>
        <dbReference type="ChEBI" id="CHEBI:57925"/>
        <dbReference type="ChEBI" id="CHEBI:90779"/>
        <dbReference type="EC" id="2.5.1.18"/>
    </reaction>
</comment>
<evidence type="ECO:0000259" key="7">
    <source>
        <dbReference type="PROSITE" id="PS50404"/>
    </source>
</evidence>
<dbReference type="EC" id="2.5.1.18" evidence="3"/>
<dbReference type="InterPro" id="IPR036249">
    <property type="entry name" value="Thioredoxin-like_sf"/>
</dbReference>
<name>A0A1B0DJ81_PHLPP</name>
<dbReference type="Proteomes" id="UP000092462">
    <property type="component" value="Unassembled WGS sequence"/>
</dbReference>